<comment type="caution">
    <text evidence="2">The sequence shown here is derived from an EMBL/GenBank/DDBJ whole genome shotgun (WGS) entry which is preliminary data.</text>
</comment>
<dbReference type="PANTHER" id="PTHR12558">
    <property type="entry name" value="CELL DIVISION CYCLE 16,23,27"/>
    <property type="match status" value="1"/>
</dbReference>
<accession>A0ABW3RDJ3</accession>
<dbReference type="EMBL" id="JBHTLJ010000003">
    <property type="protein sequence ID" value="MFD1163034.1"/>
    <property type="molecule type" value="Genomic_DNA"/>
</dbReference>
<dbReference type="InterPro" id="IPR019734">
    <property type="entry name" value="TPR_rpt"/>
</dbReference>
<dbReference type="Gene3D" id="1.25.40.10">
    <property type="entry name" value="Tetratricopeptide repeat domain"/>
    <property type="match status" value="1"/>
</dbReference>
<dbReference type="SUPFAM" id="SSF48452">
    <property type="entry name" value="TPR-like"/>
    <property type="match status" value="2"/>
</dbReference>
<gene>
    <name evidence="2" type="ORF">ACFQ2E_11430</name>
</gene>
<feature type="repeat" description="TPR" evidence="1">
    <location>
        <begin position="136"/>
        <end position="169"/>
    </location>
</feature>
<dbReference type="Proteomes" id="UP001597163">
    <property type="component" value="Unassembled WGS sequence"/>
</dbReference>
<dbReference type="SMART" id="SM00028">
    <property type="entry name" value="TPR"/>
    <property type="match status" value="4"/>
</dbReference>
<reference evidence="3" key="1">
    <citation type="journal article" date="2019" name="Int. J. Syst. Evol. Microbiol.">
        <title>The Global Catalogue of Microorganisms (GCM) 10K type strain sequencing project: providing services to taxonomists for standard genome sequencing and annotation.</title>
        <authorList>
            <consortium name="The Broad Institute Genomics Platform"/>
            <consortium name="The Broad Institute Genome Sequencing Center for Infectious Disease"/>
            <person name="Wu L."/>
            <person name="Ma J."/>
        </authorList>
    </citation>
    <scope>NUCLEOTIDE SEQUENCE [LARGE SCALE GENOMIC DNA]</scope>
    <source>
        <strain evidence="3">CCUG 63246</strain>
    </source>
</reference>
<evidence type="ECO:0000313" key="3">
    <source>
        <dbReference type="Proteomes" id="UP001597163"/>
    </source>
</evidence>
<protein>
    <submittedName>
        <fullName evidence="2">Tetratricopeptide repeat protein</fullName>
    </submittedName>
</protein>
<name>A0ABW3RDJ3_9FLAO</name>
<sequence>MKLLQVTFMAIALFKCTTTNDKIPITTQSNEAKTMFLHAVEFEGLLKTDEAEKQYENAIKLDSTFALAHIRLAMLKDDFAKRRLHIKQAMQHLDKLSEGEKLWILARNNFYGTQDGKSEYDCFKTVVKLFPKDENANYMFGFVNLHHGVNQPDSAIHYYKKALKINPKVSRHYNELAYAYMAKQDFKNAEKVIQDYIAFLPNHVNPRDTYAELLMRDHRYKESIEAYKSVLKINPNAPWAYMGMSANLSFLHRFKEARNFLKPLDTLELSDYEYRHKWRSKVCGYLIEQKIDSAIVVLNQQNSESLSGENKREPIFHQFITHSRITRLYFENNQPDEGVQSFMAWKNFVKTNITRQETIDNVLGLEEYFMAFAHILKGNDEAAKIIIENNKNPSDDMKLLRARLFLKEKNHDKAIGLLNTLDANNPYYLHWLSKAYGLKNDDQNFKSVSNKIKDLIEMNNINYALIISEHSELL</sequence>
<dbReference type="PROSITE" id="PS50005">
    <property type="entry name" value="TPR"/>
    <property type="match status" value="1"/>
</dbReference>
<dbReference type="RefSeq" id="WP_311940070.1">
    <property type="nucleotide sequence ID" value="NZ_JAVSCK010000003.1"/>
</dbReference>
<proteinExistence type="predicted"/>
<organism evidence="2 3">
    <name type="scientific">Hwangdonia seohaensis</name>
    <dbReference type="NCBI Taxonomy" id="1240727"/>
    <lineage>
        <taxon>Bacteria</taxon>
        <taxon>Pseudomonadati</taxon>
        <taxon>Bacteroidota</taxon>
        <taxon>Flavobacteriia</taxon>
        <taxon>Flavobacteriales</taxon>
        <taxon>Flavobacteriaceae</taxon>
        <taxon>Hwangdonia</taxon>
    </lineage>
</organism>
<keyword evidence="3" id="KW-1185">Reference proteome</keyword>
<evidence type="ECO:0000313" key="2">
    <source>
        <dbReference type="EMBL" id="MFD1163034.1"/>
    </source>
</evidence>
<dbReference type="InterPro" id="IPR011990">
    <property type="entry name" value="TPR-like_helical_dom_sf"/>
</dbReference>
<keyword evidence="1" id="KW-0802">TPR repeat</keyword>
<dbReference type="Pfam" id="PF13432">
    <property type="entry name" value="TPR_16"/>
    <property type="match status" value="1"/>
</dbReference>
<evidence type="ECO:0000256" key="1">
    <source>
        <dbReference type="PROSITE-ProRule" id="PRU00339"/>
    </source>
</evidence>
<dbReference type="PANTHER" id="PTHR12558:SF13">
    <property type="entry name" value="CELL DIVISION CYCLE PROTEIN 27 HOMOLOG"/>
    <property type="match status" value="1"/>
</dbReference>